<evidence type="ECO:0000313" key="2">
    <source>
        <dbReference type="Proteomes" id="UP001289374"/>
    </source>
</evidence>
<accession>A0AAE1X8E7</accession>
<organism evidence="1 2">
    <name type="scientific">Sesamum angolense</name>
    <dbReference type="NCBI Taxonomy" id="2727404"/>
    <lineage>
        <taxon>Eukaryota</taxon>
        <taxon>Viridiplantae</taxon>
        <taxon>Streptophyta</taxon>
        <taxon>Embryophyta</taxon>
        <taxon>Tracheophyta</taxon>
        <taxon>Spermatophyta</taxon>
        <taxon>Magnoliopsida</taxon>
        <taxon>eudicotyledons</taxon>
        <taxon>Gunneridae</taxon>
        <taxon>Pentapetalae</taxon>
        <taxon>asterids</taxon>
        <taxon>lamiids</taxon>
        <taxon>Lamiales</taxon>
        <taxon>Pedaliaceae</taxon>
        <taxon>Sesamum</taxon>
    </lineage>
</organism>
<keyword evidence="2" id="KW-1185">Reference proteome</keyword>
<dbReference type="AlphaFoldDB" id="A0AAE1X8E7"/>
<name>A0AAE1X8E7_9LAMI</name>
<dbReference type="Proteomes" id="UP001289374">
    <property type="component" value="Unassembled WGS sequence"/>
</dbReference>
<reference evidence="1" key="2">
    <citation type="journal article" date="2024" name="Plant">
        <title>Genomic evolution and insights into agronomic trait innovations of Sesamum species.</title>
        <authorList>
            <person name="Miao H."/>
            <person name="Wang L."/>
            <person name="Qu L."/>
            <person name="Liu H."/>
            <person name="Sun Y."/>
            <person name="Le M."/>
            <person name="Wang Q."/>
            <person name="Wei S."/>
            <person name="Zheng Y."/>
            <person name="Lin W."/>
            <person name="Duan Y."/>
            <person name="Cao H."/>
            <person name="Xiong S."/>
            <person name="Wang X."/>
            <person name="Wei L."/>
            <person name="Li C."/>
            <person name="Ma Q."/>
            <person name="Ju M."/>
            <person name="Zhao R."/>
            <person name="Li G."/>
            <person name="Mu C."/>
            <person name="Tian Q."/>
            <person name="Mei H."/>
            <person name="Zhang T."/>
            <person name="Gao T."/>
            <person name="Zhang H."/>
        </authorList>
    </citation>
    <scope>NUCLEOTIDE SEQUENCE</scope>
    <source>
        <strain evidence="1">K16</strain>
    </source>
</reference>
<sequence>MALPSCGRCVEICYPMVVKVLFIVTWDNFGRKKFAEASIWKLAEQDVSSILFHGGGLLCNCSRAFGYLHPWKTSGAAEKYQLGFLVAAFSFNLSNLIIFTPMTIELVLTSPPFPLSMFCGQGAHRLAIEIGFTRRKSSVDDKPMKMSHGGGKEYLLLVAGLEKSLTSLNASVGQPMLTKASNSNALSTSFRLSINNAEKRPTN</sequence>
<gene>
    <name evidence="1" type="ORF">Sango_0276100</name>
</gene>
<proteinExistence type="predicted"/>
<protein>
    <submittedName>
        <fullName evidence="1">Uncharacterized protein</fullName>
    </submittedName>
</protein>
<evidence type="ECO:0000313" key="1">
    <source>
        <dbReference type="EMBL" id="KAK4406951.1"/>
    </source>
</evidence>
<comment type="caution">
    <text evidence="1">The sequence shown here is derived from an EMBL/GenBank/DDBJ whole genome shotgun (WGS) entry which is preliminary data.</text>
</comment>
<dbReference type="EMBL" id="JACGWL010000002">
    <property type="protein sequence ID" value="KAK4406951.1"/>
    <property type="molecule type" value="Genomic_DNA"/>
</dbReference>
<reference evidence="1" key="1">
    <citation type="submission" date="2020-06" db="EMBL/GenBank/DDBJ databases">
        <authorList>
            <person name="Li T."/>
            <person name="Hu X."/>
            <person name="Zhang T."/>
            <person name="Song X."/>
            <person name="Zhang H."/>
            <person name="Dai N."/>
            <person name="Sheng W."/>
            <person name="Hou X."/>
            <person name="Wei L."/>
        </authorList>
    </citation>
    <scope>NUCLEOTIDE SEQUENCE</scope>
    <source>
        <strain evidence="1">K16</strain>
        <tissue evidence="1">Leaf</tissue>
    </source>
</reference>